<dbReference type="Pfam" id="PF06985">
    <property type="entry name" value="HET"/>
    <property type="match status" value="1"/>
</dbReference>
<dbReference type="EMBL" id="FJOG01000011">
    <property type="protein sequence ID" value="CZR58139.1"/>
    <property type="molecule type" value="Genomic_DNA"/>
</dbReference>
<feature type="region of interest" description="Disordered" evidence="1">
    <location>
        <begin position="1"/>
        <end position="44"/>
    </location>
</feature>
<evidence type="ECO:0000259" key="2">
    <source>
        <dbReference type="Pfam" id="PF06985"/>
    </source>
</evidence>
<feature type="compositionally biased region" description="Basic and acidic residues" evidence="1">
    <location>
        <begin position="20"/>
        <end position="40"/>
    </location>
</feature>
<gene>
    <name evidence="3" type="ORF">PAC_08030</name>
</gene>
<evidence type="ECO:0000313" key="3">
    <source>
        <dbReference type="EMBL" id="CZR58139.1"/>
    </source>
</evidence>
<dbReference type="InterPro" id="IPR010730">
    <property type="entry name" value="HET"/>
</dbReference>
<dbReference type="STRING" id="576137.A0A1L7WZE4"/>
<keyword evidence="4" id="KW-1185">Reference proteome</keyword>
<proteinExistence type="predicted"/>
<dbReference type="AlphaFoldDB" id="A0A1L7WZE4"/>
<dbReference type="PANTHER" id="PTHR33112">
    <property type="entry name" value="DOMAIN PROTEIN, PUTATIVE-RELATED"/>
    <property type="match status" value="1"/>
</dbReference>
<name>A0A1L7WZE4_9HELO</name>
<dbReference type="Proteomes" id="UP000184330">
    <property type="component" value="Unassembled WGS sequence"/>
</dbReference>
<reference evidence="3 4" key="1">
    <citation type="submission" date="2016-03" db="EMBL/GenBank/DDBJ databases">
        <authorList>
            <person name="Ploux O."/>
        </authorList>
    </citation>
    <scope>NUCLEOTIDE SEQUENCE [LARGE SCALE GENOMIC DNA]</scope>
    <source>
        <strain evidence="3 4">UAMH 11012</strain>
    </source>
</reference>
<sequence length="328" mass="37504">MEDKIQRRKARSTSRYRPTKGPEAKAEDRKERIRNEEGKSPVRVVSEQALRADEEQYNVSSLLPKCQDYFELEERRPSNCCKYCQNALDQFNPSEVGKDRWPQDFEHYDGQSDLKASAEGVCGICAQVQSQENCHVNNAFREKYRCLAVELAPAVRRTKYYDASASSDMSSRVALPLAKMWLQRCARFDCCMTNGHRELPTRLLFLGDNRVRLCLSKELDGCPEYASLSHCWGSFQFETLKRENVATFREHVPPTVLTKSFRDAIYTTRYLGFQYLWIDSLCIIQDYPNDWNIEASRMSSVYGNSSINIAASGGIDGSAGLFIARDAN</sequence>
<protein>
    <recommendedName>
        <fullName evidence="2">Heterokaryon incompatibility domain-containing protein</fullName>
    </recommendedName>
</protein>
<evidence type="ECO:0000256" key="1">
    <source>
        <dbReference type="SAM" id="MobiDB-lite"/>
    </source>
</evidence>
<evidence type="ECO:0000313" key="4">
    <source>
        <dbReference type="Proteomes" id="UP000184330"/>
    </source>
</evidence>
<dbReference type="PANTHER" id="PTHR33112:SF16">
    <property type="entry name" value="HETEROKARYON INCOMPATIBILITY DOMAIN-CONTAINING PROTEIN"/>
    <property type="match status" value="1"/>
</dbReference>
<feature type="compositionally biased region" description="Basic residues" evidence="1">
    <location>
        <begin position="1"/>
        <end position="18"/>
    </location>
</feature>
<feature type="domain" description="Heterokaryon incompatibility" evidence="2">
    <location>
        <begin position="225"/>
        <end position="325"/>
    </location>
</feature>
<organism evidence="3 4">
    <name type="scientific">Phialocephala subalpina</name>
    <dbReference type="NCBI Taxonomy" id="576137"/>
    <lineage>
        <taxon>Eukaryota</taxon>
        <taxon>Fungi</taxon>
        <taxon>Dikarya</taxon>
        <taxon>Ascomycota</taxon>
        <taxon>Pezizomycotina</taxon>
        <taxon>Leotiomycetes</taxon>
        <taxon>Helotiales</taxon>
        <taxon>Mollisiaceae</taxon>
        <taxon>Phialocephala</taxon>
        <taxon>Phialocephala fortinii species complex</taxon>
    </lineage>
</organism>
<accession>A0A1L7WZE4</accession>
<dbReference type="OrthoDB" id="5125733at2759"/>